<dbReference type="Proteomes" id="UP000665047">
    <property type="component" value="Chromosome"/>
</dbReference>
<reference evidence="2 3" key="1">
    <citation type="submission" date="2021-03" db="EMBL/GenBank/DDBJ databases">
        <title>Complete Genome Sequence Data of Xenorhabdus budapestensis strain C72, a Candidate Biological Control Agent, from China.</title>
        <authorList>
            <person name="LI B."/>
            <person name="WANG S."/>
            <person name="QIU D."/>
        </authorList>
    </citation>
    <scope>NUCLEOTIDE SEQUENCE [LARGE SCALE GENOMIC DNA]</scope>
    <source>
        <strain evidence="2 3">C-7-2</strain>
    </source>
</reference>
<protein>
    <submittedName>
        <fullName evidence="2">DUF4354 family protein</fullName>
    </submittedName>
</protein>
<feature type="signal peptide" evidence="1">
    <location>
        <begin position="1"/>
        <end position="19"/>
    </location>
</feature>
<keyword evidence="3" id="KW-1185">Reference proteome</keyword>
<accession>A0ABX7VGE2</accession>
<gene>
    <name evidence="2" type="ORF">HGO23_17475</name>
</gene>
<dbReference type="Gene3D" id="2.60.40.4110">
    <property type="entry name" value="Protein of unknown function DUF4354"/>
    <property type="match status" value="1"/>
</dbReference>
<feature type="chain" id="PRO_5045855802" evidence="1">
    <location>
        <begin position="20"/>
        <end position="149"/>
    </location>
</feature>
<name>A0ABX7VGE2_XENBU</name>
<dbReference type="EMBL" id="CP072455">
    <property type="protein sequence ID" value="QTL39555.1"/>
    <property type="molecule type" value="Genomic_DNA"/>
</dbReference>
<keyword evidence="1" id="KW-0732">Signal</keyword>
<dbReference type="RefSeq" id="WP_209027371.1">
    <property type="nucleotide sequence ID" value="NZ_CP072455.1"/>
</dbReference>
<sequence length="149" mass="16531">MSKLVVLGSLLFLPLIVNAADVNSKTVNNIPSEKDIFITVSDSILVTSTTENGVKHYSKKFFVEVFNSSDKNLSFATGIGCFKAEDYDGVISISQKIVDPVLLNPLSPKGENYGYIIFSSKDHSVLKTKFIVWSTDCSYMKRKNKILSH</sequence>
<evidence type="ECO:0000313" key="3">
    <source>
        <dbReference type="Proteomes" id="UP000665047"/>
    </source>
</evidence>
<evidence type="ECO:0000313" key="2">
    <source>
        <dbReference type="EMBL" id="QTL39555.1"/>
    </source>
</evidence>
<proteinExistence type="predicted"/>
<evidence type="ECO:0000256" key="1">
    <source>
        <dbReference type="SAM" id="SignalP"/>
    </source>
</evidence>
<organism evidence="2 3">
    <name type="scientific">Xenorhabdus budapestensis</name>
    <dbReference type="NCBI Taxonomy" id="290110"/>
    <lineage>
        <taxon>Bacteria</taxon>
        <taxon>Pseudomonadati</taxon>
        <taxon>Pseudomonadota</taxon>
        <taxon>Gammaproteobacteria</taxon>
        <taxon>Enterobacterales</taxon>
        <taxon>Morganellaceae</taxon>
        <taxon>Xenorhabdus</taxon>
    </lineage>
</organism>